<dbReference type="Proteomes" id="UP001604336">
    <property type="component" value="Unassembled WGS sequence"/>
</dbReference>
<dbReference type="AlphaFoldDB" id="A0ABD1PAP3"/>
<reference evidence="3" key="1">
    <citation type="submission" date="2024-07" db="EMBL/GenBank/DDBJ databases">
        <title>Two chromosome-level genome assemblies of Korean endemic species Abeliophyllum distichum and Forsythia ovata (Oleaceae).</title>
        <authorList>
            <person name="Jang H."/>
        </authorList>
    </citation>
    <scope>NUCLEOTIDE SEQUENCE [LARGE SCALE GENOMIC DNA]</scope>
</reference>
<evidence type="ECO:0000313" key="2">
    <source>
        <dbReference type="EMBL" id="KAL2460967.1"/>
    </source>
</evidence>
<dbReference type="EMBL" id="JBFOLK010000014">
    <property type="protein sequence ID" value="KAL2460967.1"/>
    <property type="molecule type" value="Genomic_DNA"/>
</dbReference>
<feature type="compositionally biased region" description="Basic and acidic residues" evidence="1">
    <location>
        <begin position="50"/>
        <end position="75"/>
    </location>
</feature>
<sequence>MSADGPCFNHGDWETICKRSRLKEFRLQRLKSDLLEKSTGLQHQHLSCRKRLDRDETPEAHEADQTSKPDEGKTYEFEDLEMLMSEIGNMRSSLRLMPDFQRRENRRKTGHENGCNVWG</sequence>
<feature type="region of interest" description="Disordered" evidence="1">
    <location>
        <begin position="39"/>
        <end position="75"/>
    </location>
</feature>
<evidence type="ECO:0000256" key="1">
    <source>
        <dbReference type="SAM" id="MobiDB-lite"/>
    </source>
</evidence>
<protein>
    <submittedName>
        <fullName evidence="2">Uncharacterized protein</fullName>
    </submittedName>
</protein>
<accession>A0ABD1PAP3</accession>
<evidence type="ECO:0000313" key="3">
    <source>
        <dbReference type="Proteomes" id="UP001604336"/>
    </source>
</evidence>
<organism evidence="2 3">
    <name type="scientific">Abeliophyllum distichum</name>
    <dbReference type="NCBI Taxonomy" id="126358"/>
    <lineage>
        <taxon>Eukaryota</taxon>
        <taxon>Viridiplantae</taxon>
        <taxon>Streptophyta</taxon>
        <taxon>Embryophyta</taxon>
        <taxon>Tracheophyta</taxon>
        <taxon>Spermatophyta</taxon>
        <taxon>Magnoliopsida</taxon>
        <taxon>eudicotyledons</taxon>
        <taxon>Gunneridae</taxon>
        <taxon>Pentapetalae</taxon>
        <taxon>asterids</taxon>
        <taxon>lamiids</taxon>
        <taxon>Lamiales</taxon>
        <taxon>Oleaceae</taxon>
        <taxon>Forsythieae</taxon>
        <taxon>Abeliophyllum</taxon>
    </lineage>
</organism>
<keyword evidence="3" id="KW-1185">Reference proteome</keyword>
<name>A0ABD1PAP3_9LAMI</name>
<comment type="caution">
    <text evidence="2">The sequence shown here is derived from an EMBL/GenBank/DDBJ whole genome shotgun (WGS) entry which is preliminary data.</text>
</comment>
<proteinExistence type="predicted"/>
<gene>
    <name evidence="2" type="ORF">Adt_44387</name>
</gene>